<dbReference type="GO" id="GO:0006298">
    <property type="term" value="P:mismatch repair"/>
    <property type="evidence" value="ECO:0007669"/>
    <property type="project" value="TreeGrafter"/>
</dbReference>
<comment type="similarity">
    <text evidence="1">Belongs to the XPG/RAD2 endonuclease family. EXO1 subfamily.</text>
</comment>
<feature type="region of interest" description="Disordered" evidence="2">
    <location>
        <begin position="575"/>
        <end position="594"/>
    </location>
</feature>
<evidence type="ECO:0000259" key="4">
    <source>
        <dbReference type="SMART" id="SM00485"/>
    </source>
</evidence>
<name>A0AAD4LMZ3_9AGAM</name>
<dbReference type="GO" id="GO:0005634">
    <property type="term" value="C:nucleus"/>
    <property type="evidence" value="ECO:0007669"/>
    <property type="project" value="UniProtKB-SubCell"/>
</dbReference>
<dbReference type="PANTHER" id="PTHR11081:SF8">
    <property type="entry name" value="EXONUCLEASE 1"/>
    <property type="match status" value="1"/>
</dbReference>
<dbReference type="SMART" id="SM00484">
    <property type="entry name" value="XPGI"/>
    <property type="match status" value="1"/>
</dbReference>
<dbReference type="InterPro" id="IPR029060">
    <property type="entry name" value="PIN-like_dom_sf"/>
</dbReference>
<proteinExistence type="inferred from homology"/>
<dbReference type="GO" id="GO:0046872">
    <property type="term" value="F:metal ion binding"/>
    <property type="evidence" value="ECO:0007669"/>
    <property type="project" value="UniProtKB-UniRule"/>
</dbReference>
<dbReference type="AlphaFoldDB" id="A0AAD4LMZ3"/>
<dbReference type="PRINTS" id="PR00853">
    <property type="entry name" value="XPGRADSUPER"/>
</dbReference>
<reference evidence="5" key="1">
    <citation type="submission" date="2022-01" db="EMBL/GenBank/DDBJ databases">
        <title>Comparative genomics reveals a dynamic genome evolution in the ectomycorrhizal milk-cap (Lactarius) mushrooms.</title>
        <authorList>
            <consortium name="DOE Joint Genome Institute"/>
            <person name="Lebreton A."/>
            <person name="Tang N."/>
            <person name="Kuo A."/>
            <person name="LaButti K."/>
            <person name="Drula E."/>
            <person name="Barry K."/>
            <person name="Clum A."/>
            <person name="Lipzen A."/>
            <person name="Mousain D."/>
            <person name="Ng V."/>
            <person name="Wang R."/>
            <person name="Wang X."/>
            <person name="Dai Y."/>
            <person name="Henrissat B."/>
            <person name="Grigoriev I.V."/>
            <person name="Guerin-Laguette A."/>
            <person name="Yu F."/>
            <person name="Martin F.M."/>
        </authorList>
    </citation>
    <scope>NUCLEOTIDE SEQUENCE</scope>
    <source>
        <strain evidence="5">QP</strain>
    </source>
</reference>
<dbReference type="PANTHER" id="PTHR11081">
    <property type="entry name" value="FLAP ENDONUCLEASE FAMILY MEMBER"/>
    <property type="match status" value="1"/>
</dbReference>
<dbReference type="Proteomes" id="UP001201163">
    <property type="component" value="Unassembled WGS sequence"/>
</dbReference>
<keyword evidence="1" id="KW-0228">DNA excision</keyword>
<evidence type="ECO:0000313" key="5">
    <source>
        <dbReference type="EMBL" id="KAH8996379.1"/>
    </source>
</evidence>
<dbReference type="Pfam" id="PF00752">
    <property type="entry name" value="XPG_N"/>
    <property type="match status" value="1"/>
</dbReference>
<dbReference type="InterPro" id="IPR006085">
    <property type="entry name" value="XPG_DNA_repair_N"/>
</dbReference>
<comment type="subcellular location">
    <subcellularLocation>
        <location evidence="1">Nucleus</location>
    </subcellularLocation>
</comment>
<keyword evidence="1" id="KW-0378">Hydrolase</keyword>
<dbReference type="Gene3D" id="3.40.50.1010">
    <property type="entry name" value="5'-nuclease"/>
    <property type="match status" value="2"/>
</dbReference>
<protein>
    <recommendedName>
        <fullName evidence="1">Exonuclease 1</fullName>
        <ecNumber evidence="1">3.1.-.-</ecNumber>
    </recommendedName>
</protein>
<keyword evidence="1" id="KW-0234">DNA repair</keyword>
<dbReference type="EMBL" id="JAKELL010000009">
    <property type="protein sequence ID" value="KAH8996379.1"/>
    <property type="molecule type" value="Genomic_DNA"/>
</dbReference>
<keyword evidence="1" id="KW-0539">Nucleus</keyword>
<keyword evidence="1" id="KW-0267">Excision nuclease</keyword>
<keyword evidence="1" id="KW-0227">DNA damage</keyword>
<dbReference type="GO" id="GO:0035312">
    <property type="term" value="F:5'-3' DNA exonuclease activity"/>
    <property type="evidence" value="ECO:0007669"/>
    <property type="project" value="UniProtKB-UniRule"/>
</dbReference>
<evidence type="ECO:0000313" key="6">
    <source>
        <dbReference type="Proteomes" id="UP001201163"/>
    </source>
</evidence>
<gene>
    <name evidence="5" type="ORF">EDB92DRAFT_1602043</name>
</gene>
<evidence type="ECO:0000256" key="2">
    <source>
        <dbReference type="SAM" id="MobiDB-lite"/>
    </source>
</evidence>
<dbReference type="InterPro" id="IPR006086">
    <property type="entry name" value="XPG-I_dom"/>
</dbReference>
<keyword evidence="6" id="KW-1185">Reference proteome</keyword>
<dbReference type="SUPFAM" id="SSF88723">
    <property type="entry name" value="PIN domain-like"/>
    <property type="match status" value="1"/>
</dbReference>
<organism evidence="5 6">
    <name type="scientific">Lactarius akahatsu</name>
    <dbReference type="NCBI Taxonomy" id="416441"/>
    <lineage>
        <taxon>Eukaryota</taxon>
        <taxon>Fungi</taxon>
        <taxon>Dikarya</taxon>
        <taxon>Basidiomycota</taxon>
        <taxon>Agaricomycotina</taxon>
        <taxon>Agaricomycetes</taxon>
        <taxon>Russulales</taxon>
        <taxon>Russulaceae</taxon>
        <taxon>Lactarius</taxon>
    </lineage>
</organism>
<dbReference type="GO" id="GO:0003677">
    <property type="term" value="F:DNA binding"/>
    <property type="evidence" value="ECO:0007669"/>
    <property type="project" value="UniProtKB-UniRule"/>
</dbReference>
<keyword evidence="1" id="KW-0238">DNA-binding</keyword>
<comment type="function">
    <text evidence="1">5'-&gt;3' double-stranded DNA exonuclease which may also possess a cryptic 3'-&gt;5' double-stranded DNA exonuclease activity. Functions in DNA mismatch repair.</text>
</comment>
<dbReference type="GO" id="GO:0006310">
    <property type="term" value="P:DNA recombination"/>
    <property type="evidence" value="ECO:0007669"/>
    <property type="project" value="TreeGrafter"/>
</dbReference>
<keyword evidence="1" id="KW-0269">Exonuclease</keyword>
<feature type="domain" description="XPG-I" evidence="3">
    <location>
        <begin position="424"/>
        <end position="494"/>
    </location>
</feature>
<evidence type="ECO:0000259" key="3">
    <source>
        <dbReference type="SMART" id="SM00484"/>
    </source>
</evidence>
<comment type="caution">
    <text evidence="5">The sequence shown here is derived from an EMBL/GenBank/DDBJ whole genome shotgun (WGS) entry which is preliminary data.</text>
</comment>
<dbReference type="GO" id="GO:0017108">
    <property type="term" value="F:5'-flap endonuclease activity"/>
    <property type="evidence" value="ECO:0007669"/>
    <property type="project" value="TreeGrafter"/>
</dbReference>
<keyword evidence="1" id="KW-0460">Magnesium</keyword>
<keyword evidence="1" id="KW-0479">Metal-binding</keyword>
<evidence type="ECO:0000256" key="1">
    <source>
        <dbReference type="RuleBase" id="RU910737"/>
    </source>
</evidence>
<comment type="cofactor">
    <cofactor evidence="1">
        <name>Mg(2+)</name>
        <dbReference type="ChEBI" id="CHEBI:18420"/>
    </cofactor>
    <text evidence="1">Binds 2 magnesium ions per subunit. They probably participate in the reaction catalyzed by the enzyme. May bind an additional third magnesium ion after substrate binding.</text>
</comment>
<dbReference type="InterPro" id="IPR006084">
    <property type="entry name" value="XPG/Rad2"/>
</dbReference>
<keyword evidence="1" id="KW-0540">Nuclease</keyword>
<feature type="domain" description="XPG N-terminal" evidence="4">
    <location>
        <begin position="1"/>
        <end position="100"/>
    </location>
</feature>
<feature type="compositionally biased region" description="Polar residues" evidence="2">
    <location>
        <begin position="584"/>
        <end position="594"/>
    </location>
</feature>
<dbReference type="Pfam" id="PF00867">
    <property type="entry name" value="XPG_I"/>
    <property type="match status" value="1"/>
</dbReference>
<accession>A0AAD4LMZ3</accession>
<dbReference type="EC" id="3.1.-.-" evidence="1"/>
<sequence length="614" mass="68037">MGVLGLTPFLQKACPHVITQLPNRFKSLSNKTVVIDGTLVTQRFHFAPMPHEYRHILGWYRLIQEFREHGIRAICVFDGEERTTAKSSEQSRRRNIRRTDAFRGEIESDRLRRLLDMTKDLNALRLLDKDERLHIVTALREHMSNFEGNLVLKPLDLASRPSPISQSSRSRISDADPALSPGEFYHLEDADLEDLFRENCPSVNTTAVTPQDIDLMFASQDSAGTEELDLHYVGQLPPSFGVINQSEGGYDLGDRLSFPDTELPEAYQEGEKWQGLASSLTDLYMDYRRGMAKVEVMPSAVTSATPPVVDSQELVEPADVQTEPTAISSLVHGTSRVSLGPVDLTDTQVAHAAMSKTQYQLTVEEGKLWEKLTDPEGASDHEESPTETILASLREKSCFMVESLLRRSSPPTEITYEESKSILHAMGVPCIDTTGPYEAEALASSLVLNGSADYVASEDTDVLVYGAPLLRNITSKEKPLLLISGSEVRSALRLDVATFIDFAILARDGFRTTYSEHWPTPSVTIYPRVRHDRAHPQRREAVRPTCTCSASPIPPRCTGRTRCIRKPSSCTCTTDARAKGISGRGSSRVTGIPSSTALSRTRYASRLSGGQLLQ</sequence>
<dbReference type="SMART" id="SM00485">
    <property type="entry name" value="XPGN"/>
    <property type="match status" value="1"/>
</dbReference>